<evidence type="ECO:0000313" key="1">
    <source>
        <dbReference type="EMBL" id="QJR10073.1"/>
    </source>
</evidence>
<dbReference type="EMBL" id="CP053069">
    <property type="protein sequence ID" value="QJR10073.1"/>
    <property type="molecule type" value="Genomic_DNA"/>
</dbReference>
<name>A0A6M4GUR3_9PROT</name>
<organism evidence="1 2">
    <name type="scientific">Usitatibacter rugosus</name>
    <dbReference type="NCBI Taxonomy" id="2732067"/>
    <lineage>
        <taxon>Bacteria</taxon>
        <taxon>Pseudomonadati</taxon>
        <taxon>Pseudomonadota</taxon>
        <taxon>Betaproteobacteria</taxon>
        <taxon>Nitrosomonadales</taxon>
        <taxon>Usitatibacteraceae</taxon>
        <taxon>Usitatibacter</taxon>
    </lineage>
</organism>
<dbReference type="Proteomes" id="UP000501534">
    <property type="component" value="Chromosome"/>
</dbReference>
<dbReference type="AlphaFoldDB" id="A0A6M4GUR3"/>
<keyword evidence="2" id="KW-1185">Reference proteome</keyword>
<accession>A0A6M4GUR3</accession>
<dbReference type="KEGG" id="uru:DSM104443_01124"/>
<proteinExistence type="predicted"/>
<evidence type="ECO:0000313" key="2">
    <source>
        <dbReference type="Proteomes" id="UP000501534"/>
    </source>
</evidence>
<dbReference type="RefSeq" id="WP_171090312.1">
    <property type="nucleotide sequence ID" value="NZ_CP053069.1"/>
</dbReference>
<protein>
    <submittedName>
        <fullName evidence="1">Uncharacterized protein</fullName>
    </submittedName>
</protein>
<reference evidence="1 2" key="1">
    <citation type="submission" date="2020-04" db="EMBL/GenBank/DDBJ databases">
        <title>Usitatibacter rugosus gen. nov., sp. nov. and Usitatibacter palustris sp. nov., novel members of Usitatibacteraceae fam. nov. within the order Nitrosomonadales isolated from soil.</title>
        <authorList>
            <person name="Huber K.J."/>
            <person name="Neumann-Schaal M."/>
            <person name="Geppert A."/>
            <person name="Luckner M."/>
            <person name="Wanner G."/>
            <person name="Overmann J."/>
        </authorList>
    </citation>
    <scope>NUCLEOTIDE SEQUENCE [LARGE SCALE GENOMIC DNA]</scope>
    <source>
        <strain evidence="1 2">0125_3</strain>
    </source>
</reference>
<gene>
    <name evidence="1" type="ORF">DSM104443_01124</name>
</gene>
<sequence>MPFAFYDRLSPARKRIYRKSDAILRVDIPDFPALVPLARAIAAPLEGGDRAALERACQALVEAFNARLATPPLKVKVLERRPSNDYGELHGLYEPRELDEYARGERAVITVWMRTARKEQLVKFRTFLRTLVHEFVHHLDYEHFKLAETFHTEGFYSRESALLKDLLEGD</sequence>